<evidence type="ECO:0000313" key="2">
    <source>
        <dbReference type="EMBL" id="SDD31338.1"/>
    </source>
</evidence>
<name>A0A1G6TQF6_9PSEU</name>
<dbReference type="Pfam" id="PF13619">
    <property type="entry name" value="KTSC"/>
    <property type="match status" value="1"/>
</dbReference>
<dbReference type="EMBL" id="FMZZ01000009">
    <property type="protein sequence ID" value="SDD31338.1"/>
    <property type="molecule type" value="Genomic_DNA"/>
</dbReference>
<accession>A0A1G6TQF6</accession>
<dbReference type="RefSeq" id="WP_091453090.1">
    <property type="nucleotide sequence ID" value="NZ_FMZZ01000009.1"/>
</dbReference>
<dbReference type="STRING" id="1271860.SAMN05216174_109265"/>
<evidence type="ECO:0000313" key="3">
    <source>
        <dbReference type="Proteomes" id="UP000199501"/>
    </source>
</evidence>
<sequence length="70" mass="7956">MDRMPVSSSTVASVGYDATRRILEVEFRNGGVYQYLDVPKKVYWQFVSAKSPGTYLNGEIKDAYDTRKVT</sequence>
<feature type="domain" description="KTSC" evidence="1">
    <location>
        <begin position="7"/>
        <end position="64"/>
    </location>
</feature>
<dbReference type="InterPro" id="IPR025309">
    <property type="entry name" value="KTSC_dom"/>
</dbReference>
<gene>
    <name evidence="2" type="ORF">SAMN05216174_109265</name>
</gene>
<dbReference type="OrthoDB" id="8450910at2"/>
<evidence type="ECO:0000259" key="1">
    <source>
        <dbReference type="Pfam" id="PF13619"/>
    </source>
</evidence>
<protein>
    <submittedName>
        <fullName evidence="2">KTSC domain-containing protein</fullName>
    </submittedName>
</protein>
<reference evidence="3" key="1">
    <citation type="submission" date="2016-10" db="EMBL/GenBank/DDBJ databases">
        <authorList>
            <person name="Varghese N."/>
            <person name="Submissions S."/>
        </authorList>
    </citation>
    <scope>NUCLEOTIDE SEQUENCE [LARGE SCALE GENOMIC DNA]</scope>
    <source>
        <strain evidence="3">IBRC-M 10403</strain>
    </source>
</reference>
<keyword evidence="3" id="KW-1185">Reference proteome</keyword>
<dbReference type="AlphaFoldDB" id="A0A1G6TQF6"/>
<organism evidence="2 3">
    <name type="scientific">Actinokineospora iranica</name>
    <dbReference type="NCBI Taxonomy" id="1271860"/>
    <lineage>
        <taxon>Bacteria</taxon>
        <taxon>Bacillati</taxon>
        <taxon>Actinomycetota</taxon>
        <taxon>Actinomycetes</taxon>
        <taxon>Pseudonocardiales</taxon>
        <taxon>Pseudonocardiaceae</taxon>
        <taxon>Actinokineospora</taxon>
    </lineage>
</organism>
<proteinExistence type="predicted"/>
<dbReference type="Proteomes" id="UP000199501">
    <property type="component" value="Unassembled WGS sequence"/>
</dbReference>